<evidence type="ECO:0000313" key="2">
    <source>
        <dbReference type="EMBL" id="ADK85299.1"/>
    </source>
</evidence>
<protein>
    <submittedName>
        <fullName evidence="2">Metal dependent phosphohydrolase</fullName>
    </submittedName>
</protein>
<dbReference type="NCBIfam" id="TIGR00277">
    <property type="entry name" value="HDIG"/>
    <property type="match status" value="1"/>
</dbReference>
<dbReference type="InterPro" id="IPR006675">
    <property type="entry name" value="HDIG_dom"/>
</dbReference>
<dbReference type="PROSITE" id="PS51833">
    <property type="entry name" value="HDOD"/>
    <property type="match status" value="1"/>
</dbReference>
<dbReference type="PANTHER" id="PTHR33525">
    <property type="match status" value="1"/>
</dbReference>
<proteinExistence type="predicted"/>
<dbReference type="KEGG" id="dbr:Deba_1934"/>
<dbReference type="InterPro" id="IPR052340">
    <property type="entry name" value="RNase_Y/CdgJ"/>
</dbReference>
<dbReference type="SUPFAM" id="SSF109604">
    <property type="entry name" value="HD-domain/PDEase-like"/>
    <property type="match status" value="1"/>
</dbReference>
<dbReference type="HOGENOM" id="CLU_048246_4_2_7"/>
<dbReference type="RefSeq" id="WP_013258740.1">
    <property type="nucleotide sequence ID" value="NC_014365.1"/>
</dbReference>
<organism evidence="2 3">
    <name type="scientific">Desulfarculus baarsii (strain ATCC 33931 / DSM 2075 / LMG 7858 / VKM B-1802 / 2st14)</name>
    <dbReference type="NCBI Taxonomy" id="644282"/>
    <lineage>
        <taxon>Bacteria</taxon>
        <taxon>Pseudomonadati</taxon>
        <taxon>Thermodesulfobacteriota</taxon>
        <taxon>Desulfarculia</taxon>
        <taxon>Desulfarculales</taxon>
        <taxon>Desulfarculaceae</taxon>
        <taxon>Desulfarculus</taxon>
    </lineage>
</organism>
<dbReference type="eggNOG" id="COG1639">
    <property type="taxonomic scope" value="Bacteria"/>
</dbReference>
<dbReference type="PANTHER" id="PTHR33525:SF3">
    <property type="entry name" value="RIBONUCLEASE Y"/>
    <property type="match status" value="1"/>
</dbReference>
<feature type="domain" description="HDOD" evidence="1">
    <location>
        <begin position="12"/>
        <end position="207"/>
    </location>
</feature>
<keyword evidence="3" id="KW-1185">Reference proteome</keyword>
<gene>
    <name evidence="2" type="ordered locus">Deba_1934</name>
</gene>
<name>E1QL34_DESB2</name>
<dbReference type="InterPro" id="IPR003607">
    <property type="entry name" value="HD/PDEase_dom"/>
</dbReference>
<dbReference type="Gene3D" id="1.10.3210.10">
    <property type="entry name" value="Hypothetical protein af1432"/>
    <property type="match status" value="1"/>
</dbReference>
<dbReference type="InterPro" id="IPR013976">
    <property type="entry name" value="HDOD"/>
</dbReference>
<dbReference type="EMBL" id="CP002085">
    <property type="protein sequence ID" value="ADK85299.1"/>
    <property type="molecule type" value="Genomic_DNA"/>
</dbReference>
<dbReference type="STRING" id="644282.Deba_1934"/>
<accession>E1QL34</accession>
<dbReference type="AlphaFoldDB" id="E1QL34"/>
<dbReference type="SMART" id="SM00471">
    <property type="entry name" value="HDc"/>
    <property type="match status" value="1"/>
</dbReference>
<reference evidence="2 3" key="1">
    <citation type="journal article" date="2010" name="Stand. Genomic Sci.">
        <title>Complete genome sequence of Desulfarculus baarsii type strain (2st14).</title>
        <authorList>
            <person name="Sun H."/>
            <person name="Spring S."/>
            <person name="Lapidus A."/>
            <person name="Davenport K."/>
            <person name="Del Rio T.G."/>
            <person name="Tice H."/>
            <person name="Nolan M."/>
            <person name="Copeland A."/>
            <person name="Cheng J.F."/>
            <person name="Lucas S."/>
            <person name="Tapia R."/>
            <person name="Goodwin L."/>
            <person name="Pitluck S."/>
            <person name="Ivanova N."/>
            <person name="Pagani I."/>
            <person name="Mavromatis K."/>
            <person name="Ovchinnikova G."/>
            <person name="Pati A."/>
            <person name="Chen A."/>
            <person name="Palaniappan K."/>
            <person name="Hauser L."/>
            <person name="Chang Y.J."/>
            <person name="Jeffries C.D."/>
            <person name="Detter J.C."/>
            <person name="Han C."/>
            <person name="Rohde M."/>
            <person name="Brambilla E."/>
            <person name="Goker M."/>
            <person name="Woyke T."/>
            <person name="Bristow J."/>
            <person name="Eisen J.A."/>
            <person name="Markowitz V."/>
            <person name="Hugenholtz P."/>
            <person name="Kyrpides N.C."/>
            <person name="Klenk H.P."/>
            <person name="Land M."/>
        </authorList>
    </citation>
    <scope>NUCLEOTIDE SEQUENCE [LARGE SCALE GENOMIC DNA]</scope>
    <source>
        <strain evidence="3">ATCC 33931 / DSM 2075 / LMG 7858 / VKM B-1802 / 2st14</strain>
    </source>
</reference>
<evidence type="ECO:0000313" key="3">
    <source>
        <dbReference type="Proteomes" id="UP000009047"/>
    </source>
</evidence>
<dbReference type="Pfam" id="PF08668">
    <property type="entry name" value="HDOD"/>
    <property type="match status" value="1"/>
</dbReference>
<evidence type="ECO:0000259" key="1">
    <source>
        <dbReference type="PROSITE" id="PS51833"/>
    </source>
</evidence>
<sequence>MTNKYIKGLRYVPSLPTVLAKIMALLDDEKTSVADLEAVIVRDQALTSKVLSIANSAYWGLRHEVVSIERATVLLGFEEISNICLGAGLIGFLHPSIFRNREGAEQLWLHTLAVAEAAQAISREMAFIEAGSAFTAGLLHDLGKAVLAAFHPGDVEDVLRLMQREKLSFRQAEMANECDHAAIGGELAQHWGIPASLGQVMAMHHEPPPDAQLEPLVAAVHAADYLVRDMGIGDSGNPDKPTVEARVLDWLGLGDSLLRSIKRDLAWRRPAIEDLWKELIS</sequence>
<dbReference type="Proteomes" id="UP000009047">
    <property type="component" value="Chromosome"/>
</dbReference>